<dbReference type="PANTHER" id="PTHR34137">
    <property type="entry name" value="EXODEOXYRIBONUCLEASE 7 SMALL SUBUNIT"/>
    <property type="match status" value="1"/>
</dbReference>
<dbReference type="NCBIfam" id="TIGR01280">
    <property type="entry name" value="xseB"/>
    <property type="match status" value="1"/>
</dbReference>
<comment type="subunit">
    <text evidence="6">Heterooligomer composed of large and small subunits.</text>
</comment>
<comment type="subcellular location">
    <subcellularLocation>
        <location evidence="6">Cytoplasm</location>
    </subcellularLocation>
</comment>
<dbReference type="PIRSF" id="PIRSF006488">
    <property type="entry name" value="Exonuc_VII_S"/>
    <property type="match status" value="1"/>
</dbReference>
<accession>A0A2U1ZYK2</accession>
<proteinExistence type="inferred from homology"/>
<comment type="caution">
    <text evidence="7">The sequence shown here is derived from an EMBL/GenBank/DDBJ whole genome shotgun (WGS) entry which is preliminary data.</text>
</comment>
<dbReference type="GO" id="GO:0009318">
    <property type="term" value="C:exodeoxyribonuclease VII complex"/>
    <property type="evidence" value="ECO:0007669"/>
    <property type="project" value="UniProtKB-UniRule"/>
</dbReference>
<dbReference type="NCBIfam" id="NF002139">
    <property type="entry name" value="PRK00977.1-3"/>
    <property type="match status" value="1"/>
</dbReference>
<keyword evidence="8" id="KW-1185">Reference proteome</keyword>
<dbReference type="GO" id="GO:0005829">
    <property type="term" value="C:cytosol"/>
    <property type="evidence" value="ECO:0007669"/>
    <property type="project" value="TreeGrafter"/>
</dbReference>
<dbReference type="GO" id="GO:0006308">
    <property type="term" value="P:DNA catabolic process"/>
    <property type="evidence" value="ECO:0007669"/>
    <property type="project" value="UniProtKB-UniRule"/>
</dbReference>
<dbReference type="InterPro" id="IPR003761">
    <property type="entry name" value="Exonuc_VII_S"/>
</dbReference>
<dbReference type="SUPFAM" id="SSF116842">
    <property type="entry name" value="XseB-like"/>
    <property type="match status" value="1"/>
</dbReference>
<keyword evidence="2 6" id="KW-0963">Cytoplasm</keyword>
<evidence type="ECO:0000313" key="7">
    <source>
        <dbReference type="EMBL" id="PWD52020.1"/>
    </source>
</evidence>
<dbReference type="Proteomes" id="UP000245166">
    <property type="component" value="Unassembled WGS sequence"/>
</dbReference>
<evidence type="ECO:0000256" key="5">
    <source>
        <dbReference type="ARBA" id="ARBA00022839"/>
    </source>
</evidence>
<evidence type="ECO:0000256" key="2">
    <source>
        <dbReference type="ARBA" id="ARBA00022490"/>
    </source>
</evidence>
<comment type="catalytic activity">
    <reaction evidence="6">
        <text>Exonucleolytic cleavage in either 5'- to 3'- or 3'- to 5'-direction to yield nucleoside 5'-phosphates.</text>
        <dbReference type="EC" id="3.1.11.6"/>
    </reaction>
</comment>
<dbReference type="EC" id="3.1.11.6" evidence="6"/>
<keyword evidence="3 6" id="KW-0540">Nuclease</keyword>
<sequence>MSAPVQVDVTTLTYEQARSELLDVVQRLEQGASTLEDSMNLWERGEALAAHCQTWLDGARTRLREVAAEREAASAEQPAGNRNEDV</sequence>
<dbReference type="Gene3D" id="1.10.287.1040">
    <property type="entry name" value="Exonuclease VII, small subunit"/>
    <property type="match status" value="1"/>
</dbReference>
<dbReference type="EMBL" id="PYHR01000002">
    <property type="protein sequence ID" value="PWD52020.1"/>
    <property type="molecule type" value="Genomic_DNA"/>
</dbReference>
<protein>
    <recommendedName>
        <fullName evidence="6">Exodeoxyribonuclease 7 small subunit</fullName>
        <ecNumber evidence="6">3.1.11.6</ecNumber>
    </recommendedName>
    <alternativeName>
        <fullName evidence="6">Exodeoxyribonuclease VII small subunit</fullName>
        <shortName evidence="6">Exonuclease VII small subunit</shortName>
    </alternativeName>
</protein>
<dbReference type="GO" id="GO:0008855">
    <property type="term" value="F:exodeoxyribonuclease VII activity"/>
    <property type="evidence" value="ECO:0007669"/>
    <property type="project" value="UniProtKB-UniRule"/>
</dbReference>
<keyword evidence="5 6" id="KW-0269">Exonuclease</keyword>
<evidence type="ECO:0000256" key="4">
    <source>
        <dbReference type="ARBA" id="ARBA00022801"/>
    </source>
</evidence>
<evidence type="ECO:0000256" key="3">
    <source>
        <dbReference type="ARBA" id="ARBA00022722"/>
    </source>
</evidence>
<dbReference type="Pfam" id="PF02609">
    <property type="entry name" value="Exonuc_VII_S"/>
    <property type="match status" value="1"/>
</dbReference>
<reference evidence="7 8" key="1">
    <citation type="submission" date="2018-03" db="EMBL/GenBank/DDBJ databases">
        <title>Genome assembly of novel Miniimonas species PCH200.</title>
        <authorList>
            <person name="Thakur V."/>
            <person name="Kumar V."/>
            <person name="Singh D."/>
        </authorList>
    </citation>
    <scope>NUCLEOTIDE SEQUENCE [LARGE SCALE GENOMIC DNA]</scope>
    <source>
        <strain evidence="7 8">PCH200</strain>
    </source>
</reference>
<dbReference type="PANTHER" id="PTHR34137:SF1">
    <property type="entry name" value="EXODEOXYRIBONUCLEASE 7 SMALL SUBUNIT"/>
    <property type="match status" value="1"/>
</dbReference>
<evidence type="ECO:0000256" key="6">
    <source>
        <dbReference type="HAMAP-Rule" id="MF_00337"/>
    </source>
</evidence>
<keyword evidence="4 6" id="KW-0378">Hydrolase</keyword>
<gene>
    <name evidence="6" type="primary">xseB</name>
    <name evidence="7" type="ORF">C8046_16600</name>
</gene>
<comment type="function">
    <text evidence="6">Bidirectionally degrades single-stranded DNA into large acid-insoluble oligonucleotides, which are then degraded further into small acid-soluble oligonucleotides.</text>
</comment>
<dbReference type="OrthoDB" id="5244334at2"/>
<dbReference type="AlphaFoldDB" id="A0A2U1ZYK2"/>
<evidence type="ECO:0000313" key="8">
    <source>
        <dbReference type="Proteomes" id="UP000245166"/>
    </source>
</evidence>
<dbReference type="InterPro" id="IPR037004">
    <property type="entry name" value="Exonuc_VII_ssu_sf"/>
</dbReference>
<organism evidence="7 8">
    <name type="scientific">Serinibacter arcticus</name>
    <dbReference type="NCBI Taxonomy" id="1655435"/>
    <lineage>
        <taxon>Bacteria</taxon>
        <taxon>Bacillati</taxon>
        <taxon>Actinomycetota</taxon>
        <taxon>Actinomycetes</taxon>
        <taxon>Micrococcales</taxon>
        <taxon>Beutenbergiaceae</taxon>
        <taxon>Serinibacter</taxon>
    </lineage>
</organism>
<name>A0A2U1ZYK2_9MICO</name>
<evidence type="ECO:0000256" key="1">
    <source>
        <dbReference type="ARBA" id="ARBA00009998"/>
    </source>
</evidence>
<dbReference type="HAMAP" id="MF_00337">
    <property type="entry name" value="Exonuc_7_S"/>
    <property type="match status" value="1"/>
</dbReference>
<comment type="similarity">
    <text evidence="1 6">Belongs to the XseB family.</text>
</comment>